<proteinExistence type="predicted"/>
<keyword evidence="2 7" id="KW-0808">Transferase</keyword>
<dbReference type="GO" id="GO:0008171">
    <property type="term" value="F:O-methyltransferase activity"/>
    <property type="evidence" value="ECO:0007669"/>
    <property type="project" value="InterPro"/>
</dbReference>
<keyword evidence="1 7" id="KW-0489">Methyltransferase</keyword>
<dbReference type="eggNOG" id="COG2226">
    <property type="taxonomic scope" value="Bacteria"/>
</dbReference>
<dbReference type="STRING" id="287986.DV20_20595"/>
<dbReference type="GO" id="GO:0046983">
    <property type="term" value="F:protein dimerization activity"/>
    <property type="evidence" value="ECO:0007669"/>
    <property type="project" value="InterPro"/>
</dbReference>
<dbReference type="SUPFAM" id="SSF46785">
    <property type="entry name" value="Winged helix' DNA-binding domain"/>
    <property type="match status" value="1"/>
</dbReference>
<dbReference type="AlphaFoldDB" id="A0A066U7Z7"/>
<protein>
    <submittedName>
        <fullName evidence="7">Methyltransferase</fullName>
    </submittedName>
</protein>
<feature type="domain" description="O-methyltransferase C-terminal" evidence="5">
    <location>
        <begin position="115"/>
        <end position="315"/>
    </location>
</feature>
<dbReference type="PANTHER" id="PTHR43712:SF2">
    <property type="entry name" value="O-METHYLTRANSFERASE CICE"/>
    <property type="match status" value="1"/>
</dbReference>
<evidence type="ECO:0000259" key="6">
    <source>
        <dbReference type="Pfam" id="PF08100"/>
    </source>
</evidence>
<dbReference type="PIRSF" id="PIRSF005739">
    <property type="entry name" value="O-mtase"/>
    <property type="match status" value="1"/>
</dbReference>
<comment type="caution">
    <text evidence="7">The sequence shown here is derived from an EMBL/GenBank/DDBJ whole genome shotgun (WGS) entry which is preliminary data.</text>
</comment>
<accession>A0A066U7Z7</accession>
<dbReference type="Proteomes" id="UP000027345">
    <property type="component" value="Unassembled WGS sequence"/>
</dbReference>
<reference evidence="7 8" key="1">
    <citation type="submission" date="2014-05" db="EMBL/GenBank/DDBJ databases">
        <title>Draft genome sequence of Amycolatopsis rifamycinica DSM 46095.</title>
        <authorList>
            <person name="Lal R."/>
            <person name="Saxena A."/>
            <person name="Kumari R."/>
            <person name="Mukherjee U."/>
            <person name="Singh P."/>
            <person name="Sangwan N."/>
            <person name="Mahato N.K."/>
        </authorList>
    </citation>
    <scope>NUCLEOTIDE SEQUENCE [LARGE SCALE GENOMIC DNA]</scope>
    <source>
        <strain evidence="7 8">DSM 46095</strain>
    </source>
</reference>
<dbReference type="PROSITE" id="PS51683">
    <property type="entry name" value="SAM_OMT_II"/>
    <property type="match status" value="1"/>
</dbReference>
<feature type="domain" description="O-methyltransferase dimerisation" evidence="6">
    <location>
        <begin position="16"/>
        <end position="91"/>
    </location>
</feature>
<gene>
    <name evidence="7" type="ORF">DV20_20595</name>
</gene>
<evidence type="ECO:0000256" key="2">
    <source>
        <dbReference type="ARBA" id="ARBA00022679"/>
    </source>
</evidence>
<dbReference type="InterPro" id="IPR036388">
    <property type="entry name" value="WH-like_DNA-bd_sf"/>
</dbReference>
<evidence type="ECO:0000313" key="7">
    <source>
        <dbReference type="EMBL" id="KDN20353.1"/>
    </source>
</evidence>
<dbReference type="SUPFAM" id="SSF53335">
    <property type="entry name" value="S-adenosyl-L-methionine-dependent methyltransferases"/>
    <property type="match status" value="1"/>
</dbReference>
<feature type="active site" description="Proton acceptor" evidence="4">
    <location>
        <position position="244"/>
    </location>
</feature>
<organism evidence="7 8">
    <name type="scientific">Amycolatopsis rifamycinica</name>
    <dbReference type="NCBI Taxonomy" id="287986"/>
    <lineage>
        <taxon>Bacteria</taxon>
        <taxon>Bacillati</taxon>
        <taxon>Actinomycetota</taxon>
        <taxon>Actinomycetes</taxon>
        <taxon>Pseudonocardiales</taxon>
        <taxon>Pseudonocardiaceae</taxon>
        <taxon>Amycolatopsis</taxon>
    </lineage>
</organism>
<name>A0A066U7Z7_9PSEU</name>
<evidence type="ECO:0000256" key="1">
    <source>
        <dbReference type="ARBA" id="ARBA00022603"/>
    </source>
</evidence>
<dbReference type="InterPro" id="IPR012967">
    <property type="entry name" value="COMT_dimerisation"/>
</dbReference>
<dbReference type="RefSeq" id="WP_043782520.1">
    <property type="nucleotide sequence ID" value="NZ_JMQI01000043.1"/>
</dbReference>
<dbReference type="OrthoDB" id="582216at2"/>
<dbReference type="EMBL" id="JMQI01000043">
    <property type="protein sequence ID" value="KDN20353.1"/>
    <property type="molecule type" value="Genomic_DNA"/>
</dbReference>
<dbReference type="InterPro" id="IPR016461">
    <property type="entry name" value="COMT-like"/>
</dbReference>
<dbReference type="Pfam" id="PF00891">
    <property type="entry name" value="Methyltransf_2"/>
    <property type="match status" value="1"/>
</dbReference>
<dbReference type="InterPro" id="IPR036390">
    <property type="entry name" value="WH_DNA-bd_sf"/>
</dbReference>
<sequence>MTSTAPDVSTPAGIIRLCNAFCDAKALLTAVELDLFTTLHPGPATEEEIKEKLALHGRGLGDFLNLLTALGLLEKENGRYRNAPGADRHLVTHLPEYVGGFMHRANNNLYPAWGRLTEALRTGKPTAEGDFEQVIANPKVLGQFIRMMDALTQVLGPQLIEAFEWSRFKTMLDVGGCRGNMASQIVKANPGLYGHVFDLPPMEPFFDEHMANLGLTERLEFHGGNVFHDDLPTADLVVLGHILHDFDRDHRRRILHKAAAAVNPGGTLLVYDRMLDEDPRHVENLVISIDMLLVSDGGSEYPASEVREHAAEVGFTEFFSKPLGDYDTLVWLRKP</sequence>
<evidence type="ECO:0000256" key="4">
    <source>
        <dbReference type="PIRSR" id="PIRSR005739-1"/>
    </source>
</evidence>
<dbReference type="GO" id="GO:0032259">
    <property type="term" value="P:methylation"/>
    <property type="evidence" value="ECO:0007669"/>
    <property type="project" value="UniProtKB-KW"/>
</dbReference>
<dbReference type="InterPro" id="IPR029063">
    <property type="entry name" value="SAM-dependent_MTases_sf"/>
</dbReference>
<dbReference type="InterPro" id="IPR001077">
    <property type="entry name" value="COMT_C"/>
</dbReference>
<keyword evidence="8" id="KW-1185">Reference proteome</keyword>
<keyword evidence="3" id="KW-0949">S-adenosyl-L-methionine</keyword>
<evidence type="ECO:0000259" key="5">
    <source>
        <dbReference type="Pfam" id="PF00891"/>
    </source>
</evidence>
<dbReference type="PANTHER" id="PTHR43712">
    <property type="entry name" value="PUTATIVE (AFU_ORTHOLOGUE AFUA_4G14580)-RELATED"/>
    <property type="match status" value="1"/>
</dbReference>
<evidence type="ECO:0000256" key="3">
    <source>
        <dbReference type="ARBA" id="ARBA00022691"/>
    </source>
</evidence>
<dbReference type="Gene3D" id="1.10.10.10">
    <property type="entry name" value="Winged helix-like DNA-binding domain superfamily/Winged helix DNA-binding domain"/>
    <property type="match status" value="1"/>
</dbReference>
<dbReference type="Gene3D" id="3.40.50.150">
    <property type="entry name" value="Vaccinia Virus protein VP39"/>
    <property type="match status" value="1"/>
</dbReference>
<dbReference type="Pfam" id="PF08100">
    <property type="entry name" value="Dimerisation"/>
    <property type="match status" value="1"/>
</dbReference>
<evidence type="ECO:0000313" key="8">
    <source>
        <dbReference type="Proteomes" id="UP000027345"/>
    </source>
</evidence>